<comment type="similarity">
    <text evidence="1">Belongs to the RutC family.</text>
</comment>
<dbReference type="InterPro" id="IPR006175">
    <property type="entry name" value="YjgF/YER057c/UK114"/>
</dbReference>
<organism evidence="2 3">
    <name type="scientific">Abyssobacteria bacterium (strain SURF_5)</name>
    <dbReference type="NCBI Taxonomy" id="2093360"/>
    <lineage>
        <taxon>Bacteria</taxon>
        <taxon>Pseudomonadati</taxon>
        <taxon>Candidatus Hydrogenedentota</taxon>
        <taxon>Candidatus Abyssobacteria</taxon>
    </lineage>
</organism>
<dbReference type="InterPro" id="IPR019897">
    <property type="entry name" value="RidA_CS"/>
</dbReference>
<evidence type="ECO:0000313" key="3">
    <source>
        <dbReference type="Proteomes" id="UP000265882"/>
    </source>
</evidence>
<dbReference type="NCBIfam" id="TIGR00004">
    <property type="entry name" value="Rid family detoxifying hydrolase"/>
    <property type="match status" value="1"/>
</dbReference>
<dbReference type="PANTHER" id="PTHR11803:SF39">
    <property type="entry name" value="2-IMINOBUTANOATE_2-IMINOPROPANOATE DEAMINASE"/>
    <property type="match status" value="1"/>
</dbReference>
<dbReference type="InterPro" id="IPR035959">
    <property type="entry name" value="RutC-like_sf"/>
</dbReference>
<dbReference type="GO" id="GO:0019239">
    <property type="term" value="F:deaminase activity"/>
    <property type="evidence" value="ECO:0007669"/>
    <property type="project" value="TreeGrafter"/>
</dbReference>
<dbReference type="AlphaFoldDB" id="A0A3A4NSY4"/>
<proteinExistence type="inferred from homology"/>
<comment type="caution">
    <text evidence="2">The sequence shown here is derived from an EMBL/GenBank/DDBJ whole genome shotgun (WGS) entry which is preliminary data.</text>
</comment>
<reference evidence="2 3" key="1">
    <citation type="journal article" date="2017" name="ISME J.">
        <title>Energy and carbon metabolisms in a deep terrestrial subsurface fluid microbial community.</title>
        <authorList>
            <person name="Momper L."/>
            <person name="Jungbluth S.P."/>
            <person name="Lee M.D."/>
            <person name="Amend J.P."/>
        </authorList>
    </citation>
    <scope>NUCLEOTIDE SEQUENCE [LARGE SCALE GENOMIC DNA]</scope>
    <source>
        <strain evidence="2">SURF_5</strain>
    </source>
</reference>
<dbReference type="FunFam" id="3.30.1330.40:FF:000001">
    <property type="entry name" value="L-PSP family endoribonuclease"/>
    <property type="match status" value="1"/>
</dbReference>
<dbReference type="EMBL" id="QZKU01000063">
    <property type="protein sequence ID" value="RJP21929.1"/>
    <property type="molecule type" value="Genomic_DNA"/>
</dbReference>
<dbReference type="SUPFAM" id="SSF55298">
    <property type="entry name" value="YjgF-like"/>
    <property type="match status" value="1"/>
</dbReference>
<dbReference type="Proteomes" id="UP000265882">
    <property type="component" value="Unassembled WGS sequence"/>
</dbReference>
<dbReference type="PROSITE" id="PS01094">
    <property type="entry name" value="UPF0076"/>
    <property type="match status" value="1"/>
</dbReference>
<dbReference type="Gene3D" id="3.30.1330.40">
    <property type="entry name" value="RutC-like"/>
    <property type="match status" value="1"/>
</dbReference>
<protein>
    <submittedName>
        <fullName evidence="2">Deaminase</fullName>
    </submittedName>
</protein>
<sequence length="127" mass="13565">MTKKSISAAGAPKAVGPYSQAIKAGQFYFLSGQIPIDPATNQIFSGTIEQQTELVLKNAEKILAAAGATLADVVKATIFLADMEDYPKVNGVYARFFPFDPPARSAVQVARLPKDVGIEIELTAYAE</sequence>
<name>A0A3A4NSY4_ABYX5</name>
<gene>
    <name evidence="2" type="ORF">C4520_09020</name>
</gene>
<dbReference type="PANTHER" id="PTHR11803">
    <property type="entry name" value="2-IMINOBUTANOATE/2-IMINOPROPANOATE DEAMINASE RIDA"/>
    <property type="match status" value="1"/>
</dbReference>
<dbReference type="CDD" id="cd00448">
    <property type="entry name" value="YjgF_YER057c_UK114_family"/>
    <property type="match status" value="1"/>
</dbReference>
<dbReference type="InterPro" id="IPR006056">
    <property type="entry name" value="RidA"/>
</dbReference>
<dbReference type="GO" id="GO:0005829">
    <property type="term" value="C:cytosol"/>
    <property type="evidence" value="ECO:0007669"/>
    <property type="project" value="TreeGrafter"/>
</dbReference>
<accession>A0A3A4NSY4</accession>
<dbReference type="Pfam" id="PF01042">
    <property type="entry name" value="Ribonuc_L-PSP"/>
    <property type="match status" value="1"/>
</dbReference>
<evidence type="ECO:0000313" key="2">
    <source>
        <dbReference type="EMBL" id="RJP21929.1"/>
    </source>
</evidence>
<evidence type="ECO:0000256" key="1">
    <source>
        <dbReference type="ARBA" id="ARBA00010552"/>
    </source>
</evidence>